<feature type="transmembrane region" description="Helical" evidence="2">
    <location>
        <begin position="142"/>
        <end position="166"/>
    </location>
</feature>
<keyword evidence="2" id="KW-1133">Transmembrane helix</keyword>
<dbReference type="InterPro" id="IPR004151">
    <property type="entry name" value="7TM_GPCR_serpentine_rcpt_Sre"/>
</dbReference>
<dbReference type="PANTHER" id="PTHR23128:SF132">
    <property type="entry name" value="SERPENTINE RECEPTOR, CLASS E (EPSILON)-RELATED"/>
    <property type="match status" value="1"/>
</dbReference>
<feature type="transmembrane region" description="Helical" evidence="2">
    <location>
        <begin position="109"/>
        <end position="130"/>
    </location>
</feature>
<organism evidence="3 4">
    <name type="scientific">Pristionchus mayeri</name>
    <dbReference type="NCBI Taxonomy" id="1317129"/>
    <lineage>
        <taxon>Eukaryota</taxon>
        <taxon>Metazoa</taxon>
        <taxon>Ecdysozoa</taxon>
        <taxon>Nematoda</taxon>
        <taxon>Chromadorea</taxon>
        <taxon>Rhabditida</taxon>
        <taxon>Rhabditina</taxon>
        <taxon>Diplogasteromorpha</taxon>
        <taxon>Diplogasteroidea</taxon>
        <taxon>Neodiplogasteridae</taxon>
        <taxon>Pristionchus</taxon>
    </lineage>
</organism>
<feature type="transmembrane region" description="Helical" evidence="2">
    <location>
        <begin position="204"/>
        <end position="231"/>
    </location>
</feature>
<keyword evidence="4" id="KW-1185">Reference proteome</keyword>
<dbReference type="Pfam" id="PF03125">
    <property type="entry name" value="Sre"/>
    <property type="match status" value="1"/>
</dbReference>
<keyword evidence="2" id="KW-0812">Transmembrane</keyword>
<name>A0AAN5C6Y2_9BILA</name>
<protein>
    <recommendedName>
        <fullName evidence="5">G protein-coupled receptor</fullName>
    </recommendedName>
</protein>
<comment type="caution">
    <text evidence="3">The sequence shown here is derived from an EMBL/GenBank/DDBJ whole genome shotgun (WGS) entry which is preliminary data.</text>
</comment>
<proteinExistence type="inferred from homology"/>
<comment type="similarity">
    <text evidence="1">Belongs to the nematode receptor-like protein sre family.</text>
</comment>
<evidence type="ECO:0000256" key="2">
    <source>
        <dbReference type="SAM" id="Phobius"/>
    </source>
</evidence>
<dbReference type="GO" id="GO:0016020">
    <property type="term" value="C:membrane"/>
    <property type="evidence" value="ECO:0007669"/>
    <property type="project" value="InterPro"/>
</dbReference>
<dbReference type="AlphaFoldDB" id="A0AAN5C6Y2"/>
<accession>A0AAN5C6Y2</accession>
<dbReference type="GO" id="GO:0007606">
    <property type="term" value="P:sensory perception of chemical stimulus"/>
    <property type="evidence" value="ECO:0007669"/>
    <property type="project" value="InterPro"/>
</dbReference>
<dbReference type="Proteomes" id="UP001328107">
    <property type="component" value="Unassembled WGS sequence"/>
</dbReference>
<evidence type="ECO:0008006" key="5">
    <source>
        <dbReference type="Google" id="ProtNLM"/>
    </source>
</evidence>
<evidence type="ECO:0000256" key="1">
    <source>
        <dbReference type="ARBA" id="ARBA00006803"/>
    </source>
</evidence>
<dbReference type="PANTHER" id="PTHR23128">
    <property type="entry name" value="SERPENTINE RECEPTOR, CLASS E (EPSILON)-RELATED"/>
    <property type="match status" value="1"/>
</dbReference>
<evidence type="ECO:0000313" key="3">
    <source>
        <dbReference type="EMBL" id="GMR31219.1"/>
    </source>
</evidence>
<feature type="transmembrane region" description="Helical" evidence="2">
    <location>
        <begin position="52"/>
        <end position="76"/>
    </location>
</feature>
<reference evidence="4" key="1">
    <citation type="submission" date="2022-10" db="EMBL/GenBank/DDBJ databases">
        <title>Genome assembly of Pristionchus species.</title>
        <authorList>
            <person name="Yoshida K."/>
            <person name="Sommer R.J."/>
        </authorList>
    </citation>
    <scope>NUCLEOTIDE SEQUENCE [LARGE SCALE GENOMIC DNA]</scope>
    <source>
        <strain evidence="4">RS5460</strain>
    </source>
</reference>
<keyword evidence="2" id="KW-0472">Membrane</keyword>
<sequence>MIVVRGSSVFHPNMMRIIAYFFVHAYIFVITRIINFLYQIRLIDFSGLFRMPGVYTFGVILTLASSSGVIAIFVFYKNTKRLRSLIGVRSRYTLSERYQIKENIRAFKFLLIISLSASIVICLVFTLMTVRLFYRSDKFIRVICGASFDLMVSISFNTLGIVSILAQPTWKELMVEKIRRLRGKPNALAVFANYKGNLSEGEDAAISALAVVEFVSMTILGAFLLVVTFIVGQ</sequence>
<feature type="transmembrane region" description="Helical" evidence="2">
    <location>
        <begin position="17"/>
        <end position="40"/>
    </location>
</feature>
<dbReference type="EMBL" id="BTRK01000001">
    <property type="protein sequence ID" value="GMR31219.1"/>
    <property type="molecule type" value="Genomic_DNA"/>
</dbReference>
<gene>
    <name evidence="3" type="ORF">PMAYCL1PPCAC_01414</name>
</gene>
<evidence type="ECO:0000313" key="4">
    <source>
        <dbReference type="Proteomes" id="UP001328107"/>
    </source>
</evidence>